<evidence type="ECO:0000256" key="1">
    <source>
        <dbReference type="ARBA" id="ARBA00022596"/>
    </source>
</evidence>
<sequence>MHETGLADAIVRAALRRGAGRKVTGVRVRVGGHPVDPLVVTQNIQIAAVGTVAEGVEVDLVLEPMTVHCAGCGHGGPVTDHLAVVACRRCGAVDVEVTGSDDVVLESITVAAEAKRPQPEAKRPQTKQSQAEGRTRE</sequence>
<dbReference type="RefSeq" id="WP_173037448.1">
    <property type="nucleotide sequence ID" value="NZ_AP022870.1"/>
</dbReference>
<name>A0A6F8XVC2_9ACTN</name>
<dbReference type="EMBL" id="AP022870">
    <property type="protein sequence ID" value="BCB77737.1"/>
    <property type="molecule type" value="Genomic_DNA"/>
</dbReference>
<reference evidence="5 6" key="2">
    <citation type="submission" date="2020-03" db="EMBL/GenBank/DDBJ databases">
        <authorList>
            <person name="Ichikawa N."/>
            <person name="Kimura A."/>
            <person name="Kitahashi Y."/>
            <person name="Uohara A."/>
        </authorList>
    </citation>
    <scope>NUCLEOTIDE SEQUENCE [LARGE SCALE GENOMIC DNA]</scope>
    <source>
        <strain evidence="5 6">NBRC 107702</strain>
    </source>
</reference>
<dbReference type="Pfam" id="PF01155">
    <property type="entry name" value="HypA"/>
    <property type="match status" value="1"/>
</dbReference>
<evidence type="ECO:0008006" key="7">
    <source>
        <dbReference type="Google" id="ProtNLM"/>
    </source>
</evidence>
<evidence type="ECO:0000313" key="6">
    <source>
        <dbReference type="Proteomes" id="UP000502508"/>
    </source>
</evidence>
<dbReference type="AlphaFoldDB" id="A0A6F8XVC2"/>
<dbReference type="GO" id="GO:0051604">
    <property type="term" value="P:protein maturation"/>
    <property type="evidence" value="ECO:0007669"/>
    <property type="project" value="InterPro"/>
</dbReference>
<keyword evidence="3" id="KW-0862">Zinc</keyword>
<keyword evidence="6" id="KW-1185">Reference proteome</keyword>
<evidence type="ECO:0000256" key="2">
    <source>
        <dbReference type="ARBA" id="ARBA00022723"/>
    </source>
</evidence>
<gene>
    <name evidence="5" type="ORF">Pflav_041470</name>
</gene>
<dbReference type="InterPro" id="IPR000688">
    <property type="entry name" value="HypA/HybF"/>
</dbReference>
<evidence type="ECO:0000313" key="5">
    <source>
        <dbReference type="EMBL" id="BCB77737.1"/>
    </source>
</evidence>
<keyword evidence="1" id="KW-0533">Nickel</keyword>
<dbReference type="Proteomes" id="UP000502508">
    <property type="component" value="Chromosome"/>
</dbReference>
<dbReference type="Gene3D" id="3.30.2320.80">
    <property type="match status" value="1"/>
</dbReference>
<feature type="region of interest" description="Disordered" evidence="4">
    <location>
        <begin position="112"/>
        <end position="137"/>
    </location>
</feature>
<feature type="compositionally biased region" description="Basic and acidic residues" evidence="4">
    <location>
        <begin position="113"/>
        <end position="123"/>
    </location>
</feature>
<dbReference type="KEGG" id="pfla:Pflav_041470"/>
<dbReference type="GO" id="GO:0008270">
    <property type="term" value="F:zinc ion binding"/>
    <property type="evidence" value="ECO:0007669"/>
    <property type="project" value="TreeGrafter"/>
</dbReference>
<dbReference type="GO" id="GO:0016151">
    <property type="term" value="F:nickel cation binding"/>
    <property type="evidence" value="ECO:0007669"/>
    <property type="project" value="InterPro"/>
</dbReference>
<feature type="compositionally biased region" description="Polar residues" evidence="4">
    <location>
        <begin position="126"/>
        <end position="137"/>
    </location>
</feature>
<evidence type="ECO:0000256" key="4">
    <source>
        <dbReference type="SAM" id="MobiDB-lite"/>
    </source>
</evidence>
<dbReference type="PANTHER" id="PTHR34535">
    <property type="entry name" value="HYDROGENASE MATURATION FACTOR HYPA"/>
    <property type="match status" value="1"/>
</dbReference>
<accession>A0A6F8XVC2</accession>
<dbReference type="PANTHER" id="PTHR34535:SF3">
    <property type="entry name" value="HYDROGENASE MATURATION FACTOR HYPA"/>
    <property type="match status" value="1"/>
</dbReference>
<organism evidence="5 6">
    <name type="scientific">Phytohabitans flavus</name>
    <dbReference type="NCBI Taxonomy" id="1076124"/>
    <lineage>
        <taxon>Bacteria</taxon>
        <taxon>Bacillati</taxon>
        <taxon>Actinomycetota</taxon>
        <taxon>Actinomycetes</taxon>
        <taxon>Micromonosporales</taxon>
        <taxon>Micromonosporaceae</taxon>
    </lineage>
</organism>
<keyword evidence="2" id="KW-0479">Metal-binding</keyword>
<protein>
    <recommendedName>
        <fullName evidence="7">Hydrogenase maturation factor HypA</fullName>
    </recommendedName>
</protein>
<evidence type="ECO:0000256" key="3">
    <source>
        <dbReference type="ARBA" id="ARBA00022833"/>
    </source>
</evidence>
<reference evidence="5 6" key="1">
    <citation type="submission" date="2020-03" db="EMBL/GenBank/DDBJ databases">
        <title>Whole genome shotgun sequence of Phytohabitans flavus NBRC 107702.</title>
        <authorList>
            <person name="Komaki H."/>
            <person name="Tamura T."/>
        </authorList>
    </citation>
    <scope>NUCLEOTIDE SEQUENCE [LARGE SCALE GENOMIC DNA]</scope>
    <source>
        <strain evidence="5 6">NBRC 107702</strain>
    </source>
</reference>
<proteinExistence type="predicted"/>